<dbReference type="InParanoid" id="T1FFS3"/>
<dbReference type="OrthoDB" id="10059790at2759"/>
<keyword evidence="3" id="KW-1185">Reference proteome</keyword>
<reference evidence="2" key="3">
    <citation type="submission" date="2015-06" db="UniProtKB">
        <authorList>
            <consortium name="EnsemblMetazoa"/>
        </authorList>
    </citation>
    <scope>IDENTIFICATION</scope>
</reference>
<gene>
    <name evidence="2" type="primary">20207672</name>
    <name evidence="1" type="ORF">HELRODRAFT_180341</name>
</gene>
<dbReference type="KEGG" id="hro:HELRODRAFT_180341"/>
<dbReference type="GeneID" id="20207672"/>
<evidence type="ECO:0000313" key="3">
    <source>
        <dbReference type="Proteomes" id="UP000015101"/>
    </source>
</evidence>
<reference evidence="1 3" key="2">
    <citation type="journal article" date="2013" name="Nature">
        <title>Insights into bilaterian evolution from three spiralian genomes.</title>
        <authorList>
            <person name="Simakov O."/>
            <person name="Marletaz F."/>
            <person name="Cho S.J."/>
            <person name="Edsinger-Gonzales E."/>
            <person name="Havlak P."/>
            <person name="Hellsten U."/>
            <person name="Kuo D.H."/>
            <person name="Larsson T."/>
            <person name="Lv J."/>
            <person name="Arendt D."/>
            <person name="Savage R."/>
            <person name="Osoegawa K."/>
            <person name="de Jong P."/>
            <person name="Grimwood J."/>
            <person name="Chapman J.A."/>
            <person name="Shapiro H."/>
            <person name="Aerts A."/>
            <person name="Otillar R.P."/>
            <person name="Terry A.Y."/>
            <person name="Boore J.L."/>
            <person name="Grigoriev I.V."/>
            <person name="Lindberg D.R."/>
            <person name="Seaver E.C."/>
            <person name="Weisblat D.A."/>
            <person name="Putnam N.H."/>
            <person name="Rokhsar D.S."/>
        </authorList>
    </citation>
    <scope>NUCLEOTIDE SEQUENCE</scope>
</reference>
<name>T1FFS3_HELRO</name>
<accession>T1FFS3</accession>
<protein>
    <recommendedName>
        <fullName evidence="4">Endonuclease/exonuclease/phosphatase domain-containing protein</fullName>
    </recommendedName>
</protein>
<organism evidence="2 3">
    <name type="scientific">Helobdella robusta</name>
    <name type="common">Californian leech</name>
    <dbReference type="NCBI Taxonomy" id="6412"/>
    <lineage>
        <taxon>Eukaryota</taxon>
        <taxon>Metazoa</taxon>
        <taxon>Spiralia</taxon>
        <taxon>Lophotrochozoa</taxon>
        <taxon>Annelida</taxon>
        <taxon>Clitellata</taxon>
        <taxon>Hirudinea</taxon>
        <taxon>Rhynchobdellida</taxon>
        <taxon>Glossiphoniidae</taxon>
        <taxon>Helobdella</taxon>
    </lineage>
</organism>
<dbReference type="EMBL" id="KB097579">
    <property type="protein sequence ID" value="ESN93934.1"/>
    <property type="molecule type" value="Genomic_DNA"/>
</dbReference>
<evidence type="ECO:0000313" key="2">
    <source>
        <dbReference type="EnsemblMetazoa" id="HelroP180341"/>
    </source>
</evidence>
<dbReference type="Gene3D" id="3.60.10.10">
    <property type="entry name" value="Endonuclease/exonuclease/phosphatase"/>
    <property type="match status" value="1"/>
</dbReference>
<proteinExistence type="predicted"/>
<dbReference type="Proteomes" id="UP000015101">
    <property type="component" value="Unassembled WGS sequence"/>
</dbReference>
<sequence length="205" mass="22952">MQTSFSKTCGNHLNHLQQSESVKEHQYGAISVIVCYAPTNEATAETKDLFYNALEDSFRFTRPTDLIICLDDFNAVTSVDCRMPAVVCPFGGGSPNNNSDRFLKFFASAKLVKKCFVTASENELSSWNSFCDAMIKTASSSHVEISRRIIIVRACMRFLDRGIWHSGISVTTKVRLYNAYIIPVLLYGCEAWSTTGAHLKMYNTD</sequence>
<dbReference type="CTD" id="20207672"/>
<evidence type="ECO:0000313" key="1">
    <source>
        <dbReference type="EMBL" id="ESN93934.1"/>
    </source>
</evidence>
<evidence type="ECO:0008006" key="4">
    <source>
        <dbReference type="Google" id="ProtNLM"/>
    </source>
</evidence>
<dbReference type="InterPro" id="IPR036691">
    <property type="entry name" value="Endo/exonu/phosph_ase_sf"/>
</dbReference>
<dbReference type="AlphaFoldDB" id="T1FFS3"/>
<dbReference type="EMBL" id="AMQM01007172">
    <property type="status" value="NOT_ANNOTATED_CDS"/>
    <property type="molecule type" value="Genomic_DNA"/>
</dbReference>
<dbReference type="RefSeq" id="XP_009027908.1">
    <property type="nucleotide sequence ID" value="XM_009029660.1"/>
</dbReference>
<reference evidence="3" key="1">
    <citation type="submission" date="2012-12" db="EMBL/GenBank/DDBJ databases">
        <authorList>
            <person name="Hellsten U."/>
            <person name="Grimwood J."/>
            <person name="Chapman J.A."/>
            <person name="Shapiro H."/>
            <person name="Aerts A."/>
            <person name="Otillar R.P."/>
            <person name="Terry A.Y."/>
            <person name="Boore J.L."/>
            <person name="Simakov O."/>
            <person name="Marletaz F."/>
            <person name="Cho S.-J."/>
            <person name="Edsinger-Gonzales E."/>
            <person name="Havlak P."/>
            <person name="Kuo D.-H."/>
            <person name="Larsson T."/>
            <person name="Lv J."/>
            <person name="Arendt D."/>
            <person name="Savage R."/>
            <person name="Osoegawa K."/>
            <person name="de Jong P."/>
            <person name="Lindberg D.R."/>
            <person name="Seaver E.C."/>
            <person name="Weisblat D.A."/>
            <person name="Putnam N.H."/>
            <person name="Grigoriev I.V."/>
            <person name="Rokhsar D.S."/>
        </authorList>
    </citation>
    <scope>NUCLEOTIDE SEQUENCE</scope>
</reference>
<dbReference type="HOGENOM" id="CLU_114687_0_0_1"/>
<dbReference type="EnsemblMetazoa" id="HelroT180341">
    <property type="protein sequence ID" value="HelroP180341"/>
    <property type="gene ID" value="HelroG180341"/>
</dbReference>